<proteinExistence type="predicted"/>
<accession>A0A0K1QDU5</accession>
<dbReference type="KEGG" id="llu:AKJ09_10556"/>
<dbReference type="Pfam" id="PF13432">
    <property type="entry name" value="TPR_16"/>
    <property type="match status" value="2"/>
</dbReference>
<evidence type="ECO:0000256" key="1">
    <source>
        <dbReference type="SAM" id="MobiDB-lite"/>
    </source>
</evidence>
<protein>
    <submittedName>
        <fullName evidence="2">TPR repeat protein</fullName>
    </submittedName>
</protein>
<dbReference type="InterPro" id="IPR011990">
    <property type="entry name" value="TPR-like_helical_dom_sf"/>
</dbReference>
<organism evidence="2 3">
    <name type="scientific">Labilithrix luteola</name>
    <dbReference type="NCBI Taxonomy" id="1391654"/>
    <lineage>
        <taxon>Bacteria</taxon>
        <taxon>Pseudomonadati</taxon>
        <taxon>Myxococcota</taxon>
        <taxon>Polyangia</taxon>
        <taxon>Polyangiales</taxon>
        <taxon>Labilitrichaceae</taxon>
        <taxon>Labilithrix</taxon>
    </lineage>
</organism>
<dbReference type="AlphaFoldDB" id="A0A0K1QDU5"/>
<name>A0A0K1QDU5_9BACT</name>
<dbReference type="PATRIC" id="fig|1391654.3.peg.10698"/>
<dbReference type="SUPFAM" id="SSF48452">
    <property type="entry name" value="TPR-like"/>
    <property type="match status" value="2"/>
</dbReference>
<keyword evidence="3" id="KW-1185">Reference proteome</keyword>
<sequence length="915" mass="96152">MFESIDVLYARWQENPDASRTAALCDALRGSRRLDLVDIVGNHAARQLDVPALVAAARMYTDTGRLEDAQQVLISAGRLAPRDGEVFRWLGEVLLRRGDAERAEKVLERAVQIGGSAQAQTWLTHARTLLTTQRSSGMMAVAHELAQMIESGAHEAPDADELETQIRGQDEVRAALSKAGLALPAAGRAPAPPPANRTRPLDDGLFGLGQTAGVGLPQPDFGAHAAPLGGGTAAFGGGPPSSTLMRAAKPVLPELPVNPKLLPQRPPAPSSHGRVPEPRDVLEALQIAGVYEPDGAVSPVGAWAAPERGRRRIGSLISLITLAAVTVGGATGAYYYVKDKRAKQHVEAEAMLAQVDADLAASNTTLLESVEQRLGQAFDLESRSPHAALTWVHERAMLGLLKGGENVAFEDSVQRAKEVGIPEKQLAFANVASFLFQGDTAGAAAAVAKWDSVASDDAWFQLVAGATFERAGDARAVDRYAAATKLDPSVLAAQMLLVRTSAVDGDAEKASEVAKEFRTKYPTRPEGAALVTLAWARNPARGEPPAEAKEVSDKPDALPMPLKAVPYAARALLALETHKIDEAKTALTKGLAVSDTPGIASWLGGIALTTGDEALARKAALAAVSYSAVYPPARVLAARVALLGARLDEALKAAEELPPASPDVAVVTAAVAYEKLDGERMSRALEAVPDDVKKRPFLVPLVRGQALLGGNPAGLLGDKAVAMADDDFPWADLVAMDAALDTGDLDTAAKIAAQWAGDSRPLRALRLARLARYQGKLEDADKYSRAALEGTVTLRTLTERVFSLIAAGKAHDAVVLFKTYPNVGGPLAKWLRAYAVASNGKVEEARASIAQEDPPPPLSPMPSRIIAAAAYGATKDARHGADYVKSIAQAGFANPDVAAAAEKVGAGKPAPPKRK</sequence>
<reference evidence="2 3" key="1">
    <citation type="submission" date="2015-08" db="EMBL/GenBank/DDBJ databases">
        <authorList>
            <person name="Babu N.S."/>
            <person name="Beckwith C.J."/>
            <person name="Beseler K.G."/>
            <person name="Brison A."/>
            <person name="Carone J.V."/>
            <person name="Caskin T.P."/>
            <person name="Diamond M."/>
            <person name="Durham M.E."/>
            <person name="Foxe J.M."/>
            <person name="Go M."/>
            <person name="Henderson B.A."/>
            <person name="Jones I.B."/>
            <person name="McGettigan J.A."/>
            <person name="Micheletti S.J."/>
            <person name="Nasrallah M.E."/>
            <person name="Ortiz D."/>
            <person name="Piller C.R."/>
            <person name="Privatt S.R."/>
            <person name="Schneider S.L."/>
            <person name="Sharp S."/>
            <person name="Smith T.C."/>
            <person name="Stanton J.D."/>
            <person name="Ullery H.E."/>
            <person name="Wilson R.J."/>
            <person name="Serrano M.G."/>
            <person name="Buck G."/>
            <person name="Lee V."/>
            <person name="Wang Y."/>
            <person name="Carvalho R."/>
            <person name="Voegtly L."/>
            <person name="Shi R."/>
            <person name="Duckworth R."/>
            <person name="Johnson A."/>
            <person name="Loviza R."/>
            <person name="Walstead R."/>
            <person name="Shah Z."/>
            <person name="Kiflezghi M."/>
            <person name="Wade K."/>
            <person name="Ball S.L."/>
            <person name="Bradley K.W."/>
            <person name="Asai D.J."/>
            <person name="Bowman C.A."/>
            <person name="Russell D.A."/>
            <person name="Pope W.H."/>
            <person name="Jacobs-Sera D."/>
            <person name="Hendrix R.W."/>
            <person name="Hatfull G.F."/>
        </authorList>
    </citation>
    <scope>NUCLEOTIDE SEQUENCE [LARGE SCALE GENOMIC DNA]</scope>
    <source>
        <strain evidence="2 3">DSM 27648</strain>
    </source>
</reference>
<feature type="region of interest" description="Disordered" evidence="1">
    <location>
        <begin position="256"/>
        <end position="276"/>
    </location>
</feature>
<gene>
    <name evidence="2" type="ORF">AKJ09_10556</name>
</gene>
<dbReference type="Gene3D" id="1.25.40.10">
    <property type="entry name" value="Tetratricopeptide repeat domain"/>
    <property type="match status" value="2"/>
</dbReference>
<evidence type="ECO:0000313" key="3">
    <source>
        <dbReference type="Proteomes" id="UP000064967"/>
    </source>
</evidence>
<dbReference type="OrthoDB" id="290946at2"/>
<dbReference type="STRING" id="1391654.AKJ09_10556"/>
<evidence type="ECO:0000313" key="2">
    <source>
        <dbReference type="EMBL" id="AKV03893.1"/>
    </source>
</evidence>
<dbReference type="Proteomes" id="UP000064967">
    <property type="component" value="Chromosome"/>
</dbReference>
<dbReference type="EMBL" id="CP012333">
    <property type="protein sequence ID" value="AKV03893.1"/>
    <property type="molecule type" value="Genomic_DNA"/>
</dbReference>
<dbReference type="RefSeq" id="WP_146654586.1">
    <property type="nucleotide sequence ID" value="NZ_CP012333.1"/>
</dbReference>